<dbReference type="InterPro" id="IPR001647">
    <property type="entry name" value="HTH_TetR"/>
</dbReference>
<dbReference type="Proteomes" id="UP000838160">
    <property type="component" value="Unassembled WGS sequence"/>
</dbReference>
<feature type="DNA-binding region" description="H-T-H motif" evidence="2">
    <location>
        <begin position="33"/>
        <end position="52"/>
    </location>
</feature>
<dbReference type="RefSeq" id="WP_237484580.1">
    <property type="nucleotide sequence ID" value="NZ_CAKLCM010000002.1"/>
</dbReference>
<reference evidence="4" key="1">
    <citation type="submission" date="2021-12" db="EMBL/GenBank/DDBJ databases">
        <authorList>
            <person name="Rodrigo-Torres L."/>
            <person name="Arahal R. D."/>
            <person name="Lucena T."/>
        </authorList>
    </citation>
    <scope>NUCLEOTIDE SEQUENCE</scope>
    <source>
        <strain evidence="4">CECT 8226</strain>
    </source>
</reference>
<protein>
    <recommendedName>
        <fullName evidence="3">HTH tetR-type domain-containing protein</fullName>
    </recommendedName>
</protein>
<dbReference type="InterPro" id="IPR009057">
    <property type="entry name" value="Homeodomain-like_sf"/>
</dbReference>
<dbReference type="Pfam" id="PF00440">
    <property type="entry name" value="TetR_N"/>
    <property type="match status" value="1"/>
</dbReference>
<feature type="domain" description="HTH tetR-type" evidence="3">
    <location>
        <begin position="10"/>
        <end position="70"/>
    </location>
</feature>
<evidence type="ECO:0000256" key="2">
    <source>
        <dbReference type="PROSITE-ProRule" id="PRU00335"/>
    </source>
</evidence>
<evidence type="ECO:0000313" key="4">
    <source>
        <dbReference type="EMBL" id="CAH0526170.1"/>
    </source>
</evidence>
<name>A0ABN8DJN7_9VIBR</name>
<dbReference type="SUPFAM" id="SSF46689">
    <property type="entry name" value="Homeodomain-like"/>
    <property type="match status" value="1"/>
</dbReference>
<dbReference type="EMBL" id="CAKLCM010000002">
    <property type="protein sequence ID" value="CAH0526170.1"/>
    <property type="molecule type" value="Genomic_DNA"/>
</dbReference>
<keyword evidence="5" id="KW-1185">Reference proteome</keyword>
<evidence type="ECO:0000256" key="1">
    <source>
        <dbReference type="ARBA" id="ARBA00023125"/>
    </source>
</evidence>
<accession>A0ABN8DJN7</accession>
<comment type="caution">
    <text evidence="4">The sequence shown here is derived from an EMBL/GenBank/DDBJ whole genome shotgun (WGS) entry which is preliminary data.</text>
</comment>
<organism evidence="4 5">
    <name type="scientific">Vibrio hippocampi</name>
    <dbReference type="NCBI Taxonomy" id="654686"/>
    <lineage>
        <taxon>Bacteria</taxon>
        <taxon>Pseudomonadati</taxon>
        <taxon>Pseudomonadota</taxon>
        <taxon>Gammaproteobacteria</taxon>
        <taxon>Vibrionales</taxon>
        <taxon>Vibrionaceae</taxon>
        <taxon>Vibrio</taxon>
    </lineage>
</organism>
<evidence type="ECO:0000259" key="3">
    <source>
        <dbReference type="PROSITE" id="PS50977"/>
    </source>
</evidence>
<dbReference type="Gene3D" id="1.10.357.10">
    <property type="entry name" value="Tetracycline Repressor, domain 2"/>
    <property type="match status" value="1"/>
</dbReference>
<proteinExistence type="predicted"/>
<dbReference type="PROSITE" id="PS50977">
    <property type="entry name" value="HTH_TETR_2"/>
    <property type="match status" value="1"/>
</dbReference>
<gene>
    <name evidence="4" type="ORF">VHP8226_01644</name>
</gene>
<evidence type="ECO:0000313" key="5">
    <source>
        <dbReference type="Proteomes" id="UP000838160"/>
    </source>
</evidence>
<sequence length="166" mass="18852">MARISREDHHRNKQLLDQTVWELFKQSGWSGLTYSKIAEQMGMSKSTVQGYYPSSADFLEALEGKGLPAMLPKLDLTCPQSFLNSWRVLITQTFFANQFELFVLDAIQGLNGRYAQSGKVRILKFLQETFDIDQQAAEQVVQQAVGIAVFELLAKQQQKQKVEACE</sequence>
<keyword evidence="1 2" id="KW-0238">DNA-binding</keyword>